<comment type="caution">
    <text evidence="2">The sequence shown here is derived from an EMBL/GenBank/DDBJ whole genome shotgun (WGS) entry which is preliminary data.</text>
</comment>
<name>A0A811MFL9_9POAL</name>
<accession>A0A811MFL9</accession>
<evidence type="ECO:0000313" key="2">
    <source>
        <dbReference type="EMBL" id="CAD6204784.1"/>
    </source>
</evidence>
<feature type="region of interest" description="Disordered" evidence="1">
    <location>
        <begin position="104"/>
        <end position="146"/>
    </location>
</feature>
<dbReference type="OrthoDB" id="1917248at2759"/>
<evidence type="ECO:0000256" key="1">
    <source>
        <dbReference type="SAM" id="MobiDB-lite"/>
    </source>
</evidence>
<keyword evidence="3" id="KW-1185">Reference proteome</keyword>
<sequence>MDKPSQQVAIPENTVSTKELRIRDELEAEIEEDLEHEIINSMCCLARHLQRLYQQRNIREFTSSVTDYQFSPPQAENALLLEMNIRIKLDGQCQIDITKVKKDAATIQPNSCPSTDQSDKRSLKKRHSDDAVHCRKHHNHPVVPWR</sequence>
<feature type="compositionally biased region" description="Polar residues" evidence="1">
    <location>
        <begin position="107"/>
        <end position="116"/>
    </location>
</feature>
<gene>
    <name evidence="2" type="ORF">NCGR_LOCUS2761</name>
</gene>
<reference evidence="2" key="1">
    <citation type="submission" date="2020-10" db="EMBL/GenBank/DDBJ databases">
        <authorList>
            <person name="Han B."/>
            <person name="Lu T."/>
            <person name="Zhao Q."/>
            <person name="Huang X."/>
            <person name="Zhao Y."/>
        </authorList>
    </citation>
    <scope>NUCLEOTIDE SEQUENCE</scope>
</reference>
<dbReference type="Proteomes" id="UP000604825">
    <property type="component" value="Unassembled WGS sequence"/>
</dbReference>
<organism evidence="2 3">
    <name type="scientific">Miscanthus lutarioriparius</name>
    <dbReference type="NCBI Taxonomy" id="422564"/>
    <lineage>
        <taxon>Eukaryota</taxon>
        <taxon>Viridiplantae</taxon>
        <taxon>Streptophyta</taxon>
        <taxon>Embryophyta</taxon>
        <taxon>Tracheophyta</taxon>
        <taxon>Spermatophyta</taxon>
        <taxon>Magnoliopsida</taxon>
        <taxon>Liliopsida</taxon>
        <taxon>Poales</taxon>
        <taxon>Poaceae</taxon>
        <taxon>PACMAD clade</taxon>
        <taxon>Panicoideae</taxon>
        <taxon>Andropogonodae</taxon>
        <taxon>Andropogoneae</taxon>
        <taxon>Saccharinae</taxon>
        <taxon>Miscanthus</taxon>
    </lineage>
</organism>
<evidence type="ECO:0000313" key="3">
    <source>
        <dbReference type="Proteomes" id="UP000604825"/>
    </source>
</evidence>
<proteinExistence type="predicted"/>
<dbReference type="AlphaFoldDB" id="A0A811MFL9"/>
<dbReference type="EMBL" id="CAJGYO010000001">
    <property type="protein sequence ID" value="CAD6204784.1"/>
    <property type="molecule type" value="Genomic_DNA"/>
</dbReference>
<protein>
    <submittedName>
        <fullName evidence="2">Uncharacterized protein</fullName>
    </submittedName>
</protein>
<feature type="compositionally biased region" description="Basic and acidic residues" evidence="1">
    <location>
        <begin position="117"/>
        <end position="133"/>
    </location>
</feature>